<dbReference type="SUPFAM" id="SSF52540">
    <property type="entry name" value="P-loop containing nucleoside triphosphate hydrolases"/>
    <property type="match status" value="1"/>
</dbReference>
<dbReference type="InterPro" id="IPR022488">
    <property type="entry name" value="PPK2-related"/>
</dbReference>
<dbReference type="RefSeq" id="WP_069643514.1">
    <property type="nucleotide sequence ID" value="NZ_MIJE01000031.1"/>
</dbReference>
<keyword evidence="1 4" id="KW-0808">Transferase</keyword>
<dbReference type="Gene3D" id="3.40.50.300">
    <property type="entry name" value="P-loop containing nucleotide triphosphate hydrolases"/>
    <property type="match status" value="1"/>
</dbReference>
<comment type="caution">
    <text evidence="4">The sequence shown here is derived from an EMBL/GenBank/DDBJ whole genome shotgun (WGS) entry which is preliminary data.</text>
</comment>
<proteinExistence type="predicted"/>
<keyword evidence="2" id="KW-0418">Kinase</keyword>
<evidence type="ECO:0000313" key="4">
    <source>
        <dbReference type="EMBL" id="OEF96505.1"/>
    </source>
</evidence>
<sequence length="250" mass="30169">MKSAGIIDLSSIKKLDKISEDEYKDRLSELQFEILKYQIRFLEDKIPVVLVFEGWDAAGKGGVIKRITEKLDPRMYDVHPIGPPTPTELKHHYMRRFWIRLPMYGELGIFDRSWYGRVLVERVEQLCAKHEWEQAYEEINDFEKKLANNGFLVVKFFLHITKDEQYKRLKDRETHTYKRWKLSDDDWRNRDKWDDYEVAINDLLEKTTTDVAPWHVIHFEQKKAGRIKVMEIMLESYKKYYKKHHGKRGE</sequence>
<gene>
    <name evidence="4" type="ORF">BHF68_07575</name>
</gene>
<dbReference type="OrthoDB" id="9775224at2"/>
<keyword evidence="5" id="KW-1185">Reference proteome</keyword>
<dbReference type="InterPro" id="IPR016898">
    <property type="entry name" value="Polyphosphate_phosphotransfera"/>
</dbReference>
<dbReference type="PIRSF" id="PIRSF028756">
    <property type="entry name" value="PPK2_prd"/>
    <property type="match status" value="1"/>
</dbReference>
<protein>
    <submittedName>
        <fullName evidence="4">UDP-galactose-lipid carrier transferase</fullName>
    </submittedName>
</protein>
<name>A0A1E5G0S4_9FIRM</name>
<evidence type="ECO:0000256" key="1">
    <source>
        <dbReference type="ARBA" id="ARBA00022679"/>
    </source>
</evidence>
<reference evidence="4 5" key="1">
    <citation type="submission" date="2016-09" db="EMBL/GenBank/DDBJ databases">
        <title>Draft genome sequence for the type strain of Desulfuribacillus alkaliarsenatis AHT28, an obligately anaerobic, sulfidogenic bacterium isolated from Russian soda lake sediments.</title>
        <authorList>
            <person name="Abin C.A."/>
            <person name="Hollibaugh J.T."/>
        </authorList>
    </citation>
    <scope>NUCLEOTIDE SEQUENCE [LARGE SCALE GENOMIC DNA]</scope>
    <source>
        <strain evidence="4 5">AHT28</strain>
    </source>
</reference>
<dbReference type="PANTHER" id="PTHR34383:SF3">
    <property type="entry name" value="POLYPHOSPHATE:AMP PHOSPHOTRANSFERASE"/>
    <property type="match status" value="1"/>
</dbReference>
<accession>A0A1E5G0S4</accession>
<dbReference type="Proteomes" id="UP000094296">
    <property type="component" value="Unassembled WGS sequence"/>
</dbReference>
<dbReference type="Pfam" id="PF03976">
    <property type="entry name" value="PPK2"/>
    <property type="match status" value="1"/>
</dbReference>
<evidence type="ECO:0000256" key="2">
    <source>
        <dbReference type="ARBA" id="ARBA00022777"/>
    </source>
</evidence>
<organism evidence="4 5">
    <name type="scientific">Desulfuribacillus alkaliarsenatis</name>
    <dbReference type="NCBI Taxonomy" id="766136"/>
    <lineage>
        <taxon>Bacteria</taxon>
        <taxon>Bacillati</taxon>
        <taxon>Bacillota</taxon>
        <taxon>Desulfuribacillia</taxon>
        <taxon>Desulfuribacillales</taxon>
        <taxon>Desulfuribacillaceae</taxon>
        <taxon>Desulfuribacillus</taxon>
    </lineage>
</organism>
<dbReference type="AlphaFoldDB" id="A0A1E5G0S4"/>
<dbReference type="InterPro" id="IPR027417">
    <property type="entry name" value="P-loop_NTPase"/>
</dbReference>
<dbReference type="STRING" id="766136.BHF68_07575"/>
<evidence type="ECO:0000259" key="3">
    <source>
        <dbReference type="Pfam" id="PF03976"/>
    </source>
</evidence>
<feature type="domain" description="Polyphosphate kinase-2-related" evidence="3">
    <location>
        <begin position="18"/>
        <end position="244"/>
    </location>
</feature>
<dbReference type="PANTHER" id="PTHR34383">
    <property type="entry name" value="POLYPHOSPHATE:AMP PHOSPHOTRANSFERASE-RELATED"/>
    <property type="match status" value="1"/>
</dbReference>
<dbReference type="EMBL" id="MIJE01000031">
    <property type="protein sequence ID" value="OEF96505.1"/>
    <property type="molecule type" value="Genomic_DNA"/>
</dbReference>
<evidence type="ECO:0000313" key="5">
    <source>
        <dbReference type="Proteomes" id="UP000094296"/>
    </source>
</evidence>
<dbReference type="GO" id="GO:0008976">
    <property type="term" value="F:polyphosphate kinase activity"/>
    <property type="evidence" value="ECO:0007669"/>
    <property type="project" value="InterPro"/>
</dbReference>